<evidence type="ECO:0000313" key="2">
    <source>
        <dbReference type="EMBL" id="MBH0775851.1"/>
    </source>
</evidence>
<dbReference type="AlphaFoldDB" id="A0A931N2B1"/>
<dbReference type="InterPro" id="IPR001387">
    <property type="entry name" value="Cro/C1-type_HTH"/>
</dbReference>
<organism evidence="2 3">
    <name type="scientific">Nocardia bovistercoris</name>
    <dbReference type="NCBI Taxonomy" id="2785916"/>
    <lineage>
        <taxon>Bacteria</taxon>
        <taxon>Bacillati</taxon>
        <taxon>Actinomycetota</taxon>
        <taxon>Actinomycetes</taxon>
        <taxon>Mycobacteriales</taxon>
        <taxon>Nocardiaceae</taxon>
        <taxon>Nocardia</taxon>
    </lineage>
</organism>
<dbReference type="Gene3D" id="1.10.260.40">
    <property type="entry name" value="lambda repressor-like DNA-binding domains"/>
    <property type="match status" value="1"/>
</dbReference>
<name>A0A931N2B1_9NOCA</name>
<dbReference type="Proteomes" id="UP000655751">
    <property type="component" value="Unassembled WGS sequence"/>
</dbReference>
<dbReference type="Pfam" id="PF13560">
    <property type="entry name" value="HTH_31"/>
    <property type="match status" value="1"/>
</dbReference>
<protein>
    <submittedName>
        <fullName evidence="2">Helix-turn-helix domain-containing protein</fullName>
    </submittedName>
</protein>
<dbReference type="RefSeq" id="WP_196148167.1">
    <property type="nucleotide sequence ID" value="NZ_JADMLG010000002.1"/>
</dbReference>
<dbReference type="Pfam" id="PF19054">
    <property type="entry name" value="DUF5753"/>
    <property type="match status" value="1"/>
</dbReference>
<reference evidence="2" key="1">
    <citation type="submission" date="2020-11" db="EMBL/GenBank/DDBJ databases">
        <title>Nocardia NEAU-351.nov., a novel actinomycete isolated from the cow dung.</title>
        <authorList>
            <person name="Zhang X."/>
        </authorList>
    </citation>
    <scope>NUCLEOTIDE SEQUENCE</scope>
    <source>
        <strain evidence="2">NEAU-351</strain>
    </source>
</reference>
<sequence length="292" mass="32782">MSPTGSSLPRRMLGRQLRALRENCGITMDFARETIGVGKQTLWRMETGQPIRMNPAFVEKLCTIYGASEQTTSHMLGLAAETGNTGWWHALDARTADQCTLYLGLESTATRVVSFQTTLLPGLFQTDEYRRALIWADQPRMPGAEVERHIELFDQQRALLDARRTLTVDATIDESALRRPVGGPAVMARQLTHLAKCAERENISIRIIPLTAAAHTGLRVGAFILLEFPPRPTPHLTDPPVVFVRGFTGNLYLEKADEVHRYRRAYTDIERSALDKARSRTLIRRIAAEYAP</sequence>
<dbReference type="GO" id="GO:0003677">
    <property type="term" value="F:DNA binding"/>
    <property type="evidence" value="ECO:0007669"/>
    <property type="project" value="InterPro"/>
</dbReference>
<comment type="caution">
    <text evidence="2">The sequence shown here is derived from an EMBL/GenBank/DDBJ whole genome shotgun (WGS) entry which is preliminary data.</text>
</comment>
<evidence type="ECO:0000259" key="1">
    <source>
        <dbReference type="Pfam" id="PF19054"/>
    </source>
</evidence>
<dbReference type="EMBL" id="JADMLG010000002">
    <property type="protein sequence ID" value="MBH0775851.1"/>
    <property type="molecule type" value="Genomic_DNA"/>
</dbReference>
<feature type="domain" description="DUF5753" evidence="1">
    <location>
        <begin position="102"/>
        <end position="285"/>
    </location>
</feature>
<accession>A0A931N2B1</accession>
<dbReference type="InterPro" id="IPR043917">
    <property type="entry name" value="DUF5753"/>
</dbReference>
<gene>
    <name evidence="2" type="ORF">IT779_06080</name>
</gene>
<proteinExistence type="predicted"/>
<dbReference type="SUPFAM" id="SSF47413">
    <property type="entry name" value="lambda repressor-like DNA-binding domains"/>
    <property type="match status" value="1"/>
</dbReference>
<evidence type="ECO:0000313" key="3">
    <source>
        <dbReference type="Proteomes" id="UP000655751"/>
    </source>
</evidence>
<dbReference type="CDD" id="cd00093">
    <property type="entry name" value="HTH_XRE"/>
    <property type="match status" value="1"/>
</dbReference>
<keyword evidence="3" id="KW-1185">Reference proteome</keyword>
<dbReference type="InterPro" id="IPR010982">
    <property type="entry name" value="Lambda_DNA-bd_dom_sf"/>
</dbReference>